<protein>
    <submittedName>
        <fullName evidence="1">Enterochelin esterase</fullName>
    </submittedName>
</protein>
<dbReference type="InterPro" id="IPR000801">
    <property type="entry name" value="Esterase-like"/>
</dbReference>
<accession>A0A517PIF6</accession>
<dbReference type="PANTHER" id="PTHR48098:SF3">
    <property type="entry name" value="IRON(III) ENTEROBACTIN ESTERASE"/>
    <property type="match status" value="1"/>
</dbReference>
<dbReference type="OrthoDB" id="9803578at2"/>
<proteinExistence type="predicted"/>
<dbReference type="AlphaFoldDB" id="A0A517PIF6"/>
<dbReference type="Pfam" id="PF00756">
    <property type="entry name" value="Esterase"/>
    <property type="match status" value="1"/>
</dbReference>
<dbReference type="PANTHER" id="PTHR48098">
    <property type="entry name" value="ENTEROCHELIN ESTERASE-RELATED"/>
    <property type="match status" value="1"/>
</dbReference>
<dbReference type="Proteomes" id="UP000320421">
    <property type="component" value="Chromosome"/>
</dbReference>
<dbReference type="InterPro" id="IPR029058">
    <property type="entry name" value="AB_hydrolase_fold"/>
</dbReference>
<dbReference type="RefSeq" id="WP_145181046.1">
    <property type="nucleotide sequence ID" value="NZ_CP036266.1"/>
</dbReference>
<organism evidence="1 2">
    <name type="scientific">Gimesia chilikensis</name>
    <dbReference type="NCBI Taxonomy" id="2605989"/>
    <lineage>
        <taxon>Bacteria</taxon>
        <taxon>Pseudomonadati</taxon>
        <taxon>Planctomycetota</taxon>
        <taxon>Planctomycetia</taxon>
        <taxon>Planctomycetales</taxon>
        <taxon>Planctomycetaceae</taxon>
        <taxon>Gimesia</taxon>
    </lineage>
</organism>
<dbReference type="SUPFAM" id="SSF53474">
    <property type="entry name" value="alpha/beta-Hydrolases"/>
    <property type="match status" value="1"/>
</dbReference>
<evidence type="ECO:0000313" key="1">
    <source>
        <dbReference type="EMBL" id="QDT19166.1"/>
    </source>
</evidence>
<evidence type="ECO:0000313" key="2">
    <source>
        <dbReference type="Proteomes" id="UP000320421"/>
    </source>
</evidence>
<sequence>MTPAPQVMTSAAGDYSRNLWLVPGPQDSVHPLCLFLDAEHYLRDMDCLPLISKLMAGGQIPPLTLAFVSHVSSEDRQRDYLWNPRYSQFLAQEVVPWVCARSHAQAEGNLICGLSLSGLAAAHVAFQYPGLFSQVLCQSGSFWWLAQQEPELPVNHARFWLSVGDQETETEVTHPPSGLYQEISQIEGVEWAATAFQDQGATVQYQQYKGGHAIAPWRAELPAALCWLLAAQQVDNGVHSQGIS</sequence>
<dbReference type="InterPro" id="IPR050583">
    <property type="entry name" value="Mycobacterial_A85_antigen"/>
</dbReference>
<keyword evidence="2" id="KW-1185">Reference proteome</keyword>
<dbReference type="Gene3D" id="3.40.50.1820">
    <property type="entry name" value="alpha/beta hydrolase"/>
    <property type="match status" value="1"/>
</dbReference>
<gene>
    <name evidence="1" type="primary">fes</name>
    <name evidence="1" type="ORF">HG66A1_09300</name>
</gene>
<name>A0A517PIF6_9PLAN</name>
<reference evidence="1 2" key="1">
    <citation type="submission" date="2019-02" db="EMBL/GenBank/DDBJ databases">
        <title>Deep-cultivation of Planctomycetes and their phenomic and genomic characterization uncovers novel biology.</title>
        <authorList>
            <person name="Wiegand S."/>
            <person name="Jogler M."/>
            <person name="Boedeker C."/>
            <person name="Pinto D."/>
            <person name="Vollmers J."/>
            <person name="Rivas-Marin E."/>
            <person name="Kohn T."/>
            <person name="Peeters S.H."/>
            <person name="Heuer A."/>
            <person name="Rast P."/>
            <person name="Oberbeckmann S."/>
            <person name="Bunk B."/>
            <person name="Jeske O."/>
            <person name="Meyerdierks A."/>
            <person name="Storesund J.E."/>
            <person name="Kallscheuer N."/>
            <person name="Luecker S."/>
            <person name="Lage O.M."/>
            <person name="Pohl T."/>
            <person name="Merkel B.J."/>
            <person name="Hornburger P."/>
            <person name="Mueller R.-W."/>
            <person name="Bruemmer F."/>
            <person name="Labrenz M."/>
            <person name="Spormann A.M."/>
            <person name="Op den Camp H."/>
            <person name="Overmann J."/>
            <person name="Amann R."/>
            <person name="Jetten M.S.M."/>
            <person name="Mascher T."/>
            <person name="Medema M.H."/>
            <person name="Devos D.P."/>
            <person name="Kaster A.-K."/>
            <person name="Ovreas L."/>
            <person name="Rohde M."/>
            <person name="Galperin M.Y."/>
            <person name="Jogler C."/>
        </authorList>
    </citation>
    <scope>NUCLEOTIDE SEQUENCE [LARGE SCALE GENOMIC DNA]</scope>
    <source>
        <strain evidence="1 2">HG66A1</strain>
    </source>
</reference>
<dbReference type="EMBL" id="CP036266">
    <property type="protein sequence ID" value="QDT19166.1"/>
    <property type="molecule type" value="Genomic_DNA"/>
</dbReference>